<name>A0A1D9ML11_9ACTO</name>
<evidence type="ECO:0000313" key="1">
    <source>
        <dbReference type="EMBL" id="AOZ72869.1"/>
    </source>
</evidence>
<dbReference type="Proteomes" id="UP000176288">
    <property type="component" value="Chromosome"/>
</dbReference>
<reference evidence="1 2" key="1">
    <citation type="submission" date="2016-10" db="EMBL/GenBank/DDBJ databases">
        <title>Actinomyces aegypiusis sp. nov., isolated from the Aegypius monachus in Qinghai Tibet Plateau China.</title>
        <authorList>
            <person name="Wang Y."/>
        </authorList>
    </citation>
    <scope>NUCLEOTIDE SEQUENCE [LARGE SCALE GENOMIC DNA]</scope>
    <source>
        <strain evidence="1 2">VUL4_3</strain>
    </source>
</reference>
<dbReference type="RefSeq" id="WP_071164334.1">
    <property type="nucleotide sequence ID" value="NZ_CP017812.1"/>
</dbReference>
<dbReference type="EMBL" id="CP017812">
    <property type="protein sequence ID" value="AOZ72869.1"/>
    <property type="molecule type" value="Genomic_DNA"/>
</dbReference>
<dbReference type="STRING" id="1912795.BK816_05810"/>
<evidence type="ECO:0008006" key="3">
    <source>
        <dbReference type="Google" id="ProtNLM"/>
    </source>
</evidence>
<accession>A0A1D9ML11</accession>
<evidence type="ECO:0000313" key="2">
    <source>
        <dbReference type="Proteomes" id="UP000176288"/>
    </source>
</evidence>
<dbReference type="KEGG" id="avu:BK816_05810"/>
<dbReference type="Pfam" id="PF11248">
    <property type="entry name" value="DUF3046"/>
    <property type="match status" value="1"/>
</dbReference>
<dbReference type="InterPro" id="IPR021408">
    <property type="entry name" value="DUF3046"/>
</dbReference>
<gene>
    <name evidence="1" type="ORF">BK816_05810</name>
</gene>
<dbReference type="AlphaFoldDB" id="A0A1D9ML11"/>
<sequence>MKHSEFHLALHKVFGRTYGDSLAADLVITPDGKTANEALAAGMEPFRVWKALIIATDSPEEALWAHRQDERKKKN</sequence>
<dbReference type="OrthoDB" id="3215033at2"/>
<keyword evidence="2" id="KW-1185">Reference proteome</keyword>
<proteinExistence type="predicted"/>
<organism evidence="1 2">
    <name type="scientific">Boudabousia tangfeifanii</name>
    <dbReference type="NCBI Taxonomy" id="1912795"/>
    <lineage>
        <taxon>Bacteria</taxon>
        <taxon>Bacillati</taxon>
        <taxon>Actinomycetota</taxon>
        <taxon>Actinomycetes</taxon>
        <taxon>Actinomycetales</taxon>
        <taxon>Actinomycetaceae</taxon>
        <taxon>Boudabousia</taxon>
    </lineage>
</organism>
<protein>
    <recommendedName>
        <fullName evidence="3">DUF3046 domain-containing protein</fullName>
    </recommendedName>
</protein>